<dbReference type="AlphaFoldDB" id="A0A9Q1HW05"/>
<proteinExistence type="predicted"/>
<feature type="domain" description="Ig-like" evidence="5">
    <location>
        <begin position="137"/>
        <end position="217"/>
    </location>
</feature>
<reference evidence="6" key="1">
    <citation type="journal article" date="2023" name="Science">
        <title>Genome structures resolve the early diversification of teleost fishes.</title>
        <authorList>
            <person name="Parey E."/>
            <person name="Louis A."/>
            <person name="Montfort J."/>
            <person name="Bouchez O."/>
            <person name="Roques C."/>
            <person name="Iampietro C."/>
            <person name="Lluch J."/>
            <person name="Castinel A."/>
            <person name="Donnadieu C."/>
            <person name="Desvignes T."/>
            <person name="Floi Bucao C."/>
            <person name="Jouanno E."/>
            <person name="Wen M."/>
            <person name="Mejri S."/>
            <person name="Dirks R."/>
            <person name="Jansen H."/>
            <person name="Henkel C."/>
            <person name="Chen W.J."/>
            <person name="Zahm M."/>
            <person name="Cabau C."/>
            <person name="Klopp C."/>
            <person name="Thompson A.W."/>
            <person name="Robinson-Rechavi M."/>
            <person name="Braasch I."/>
            <person name="Lecointre G."/>
            <person name="Bobe J."/>
            <person name="Postlethwait J.H."/>
            <person name="Berthelot C."/>
            <person name="Roest Crollius H."/>
            <person name="Guiguen Y."/>
        </authorList>
    </citation>
    <scope>NUCLEOTIDE SEQUENCE</scope>
    <source>
        <strain evidence="6">Concon-B</strain>
    </source>
</reference>
<evidence type="ECO:0000313" key="7">
    <source>
        <dbReference type="Proteomes" id="UP001152803"/>
    </source>
</evidence>
<keyword evidence="3" id="KW-0472">Membrane</keyword>
<organism evidence="6 7">
    <name type="scientific">Conger conger</name>
    <name type="common">Conger eel</name>
    <name type="synonym">Muraena conger</name>
    <dbReference type="NCBI Taxonomy" id="82655"/>
    <lineage>
        <taxon>Eukaryota</taxon>
        <taxon>Metazoa</taxon>
        <taxon>Chordata</taxon>
        <taxon>Craniata</taxon>
        <taxon>Vertebrata</taxon>
        <taxon>Euteleostomi</taxon>
        <taxon>Actinopterygii</taxon>
        <taxon>Neopterygii</taxon>
        <taxon>Teleostei</taxon>
        <taxon>Anguilliformes</taxon>
        <taxon>Congridae</taxon>
        <taxon>Conger</taxon>
    </lineage>
</organism>
<dbReference type="InterPro" id="IPR013783">
    <property type="entry name" value="Ig-like_fold"/>
</dbReference>
<evidence type="ECO:0000256" key="1">
    <source>
        <dbReference type="ARBA" id="ARBA00004370"/>
    </source>
</evidence>
<keyword evidence="2" id="KW-0812">Transmembrane</keyword>
<dbReference type="InterPro" id="IPR036179">
    <property type="entry name" value="Ig-like_dom_sf"/>
</dbReference>
<evidence type="ECO:0000256" key="4">
    <source>
        <dbReference type="SAM" id="SignalP"/>
    </source>
</evidence>
<evidence type="ECO:0000313" key="6">
    <source>
        <dbReference type="EMBL" id="KAJ8265415.1"/>
    </source>
</evidence>
<dbReference type="InterPro" id="IPR007110">
    <property type="entry name" value="Ig-like_dom"/>
</dbReference>
<feature type="signal peptide" evidence="4">
    <location>
        <begin position="1"/>
        <end position="25"/>
    </location>
</feature>
<dbReference type="Proteomes" id="UP001152803">
    <property type="component" value="Unassembled WGS sequence"/>
</dbReference>
<evidence type="ECO:0000256" key="2">
    <source>
        <dbReference type="ARBA" id="ARBA00022692"/>
    </source>
</evidence>
<dbReference type="InterPro" id="IPR013106">
    <property type="entry name" value="Ig_V-set"/>
</dbReference>
<gene>
    <name evidence="6" type="ORF">COCON_G00145140</name>
</gene>
<dbReference type="PANTHER" id="PTHR11860">
    <property type="entry name" value="POLYMERIC-IMMUNOGLOBULIN RECEPTOR"/>
    <property type="match status" value="1"/>
</dbReference>
<dbReference type="SUPFAM" id="SSF48726">
    <property type="entry name" value="Immunoglobulin"/>
    <property type="match status" value="2"/>
</dbReference>
<keyword evidence="7" id="KW-1185">Reference proteome</keyword>
<dbReference type="GO" id="GO:0005886">
    <property type="term" value="C:plasma membrane"/>
    <property type="evidence" value="ECO:0007669"/>
    <property type="project" value="TreeGrafter"/>
</dbReference>
<dbReference type="PROSITE" id="PS50835">
    <property type="entry name" value="IG_LIKE"/>
    <property type="match status" value="1"/>
</dbReference>
<dbReference type="EMBL" id="JAFJMO010000010">
    <property type="protein sequence ID" value="KAJ8265415.1"/>
    <property type="molecule type" value="Genomic_DNA"/>
</dbReference>
<name>A0A9Q1HW05_CONCO</name>
<protein>
    <recommendedName>
        <fullName evidence="5">Ig-like domain-containing protein</fullName>
    </recommendedName>
</protein>
<dbReference type="InterPro" id="IPR050671">
    <property type="entry name" value="CD300_family_receptors"/>
</dbReference>
<dbReference type="OrthoDB" id="8902439at2759"/>
<evidence type="ECO:0000256" key="3">
    <source>
        <dbReference type="ARBA" id="ARBA00023136"/>
    </source>
</evidence>
<accession>A0A9Q1HW05</accession>
<sequence>MQLMAVHYFLCVLCFLLFLQSSVQLQCNPEKVQDVIGGSFILVCSYNTKQFLFSKKYWCLGESRSTCEIIKDTEGYVKKELKGRIEMHDLQKRGLVVMMKDLQFADTGHYWVGIDKIYADIMCPISITVSEVAVSQPHLRFLSPVPETCWGRSVTVRCVSDQGTNVRYGWYKTGGSRDISLGVMADLQLHCGFVGDGEEYYCRASNSVSSKRSPSVSALLLRPAEEDCVYILTVQGEHQYDCWDRLRTSTALPLDTTEYRRVVNQSTPVSHNKELNVSIRTRSQMPVWYEVLRWLLFVSLLTVLCLVHRCSRAPPGREICTSS</sequence>
<dbReference type="Gene3D" id="2.60.40.10">
    <property type="entry name" value="Immunoglobulins"/>
    <property type="match status" value="2"/>
</dbReference>
<comment type="caution">
    <text evidence="6">The sequence shown here is derived from an EMBL/GenBank/DDBJ whole genome shotgun (WGS) entry which is preliminary data.</text>
</comment>
<evidence type="ECO:0000259" key="5">
    <source>
        <dbReference type="PROSITE" id="PS50835"/>
    </source>
</evidence>
<dbReference type="PANTHER" id="PTHR11860:SF96">
    <property type="match status" value="1"/>
</dbReference>
<feature type="chain" id="PRO_5040230691" description="Ig-like domain-containing protein" evidence="4">
    <location>
        <begin position="26"/>
        <end position="323"/>
    </location>
</feature>
<dbReference type="Pfam" id="PF07686">
    <property type="entry name" value="V-set"/>
    <property type="match status" value="1"/>
</dbReference>
<keyword evidence="4" id="KW-0732">Signal</keyword>
<comment type="subcellular location">
    <subcellularLocation>
        <location evidence="1">Membrane</location>
    </subcellularLocation>
</comment>
<dbReference type="GO" id="GO:0004888">
    <property type="term" value="F:transmembrane signaling receptor activity"/>
    <property type="evidence" value="ECO:0007669"/>
    <property type="project" value="TreeGrafter"/>
</dbReference>